<name>A0A1M6GM36_9FIRM</name>
<dbReference type="Proteomes" id="UP000322917">
    <property type="component" value="Unassembled WGS sequence"/>
</dbReference>
<reference evidence="1 2" key="1">
    <citation type="submission" date="2016-11" db="EMBL/GenBank/DDBJ databases">
        <authorList>
            <person name="Varghese N."/>
            <person name="Submissions S."/>
        </authorList>
    </citation>
    <scope>NUCLEOTIDE SEQUENCE [LARGE SCALE GENOMIC DNA]</scope>
    <source>
        <strain evidence="1 2">DSM 15287</strain>
    </source>
</reference>
<accession>A0A1M6GM36</accession>
<dbReference type="EMBL" id="FQZD01000012">
    <property type="protein sequence ID" value="SHJ11014.1"/>
    <property type="molecule type" value="Genomic_DNA"/>
</dbReference>
<dbReference type="OrthoDB" id="564699at2"/>
<keyword evidence="2" id="KW-1185">Reference proteome</keyword>
<evidence type="ECO:0000313" key="1">
    <source>
        <dbReference type="EMBL" id="SHJ11014.1"/>
    </source>
</evidence>
<proteinExistence type="predicted"/>
<dbReference type="AlphaFoldDB" id="A0A1M6GM36"/>
<evidence type="ECO:0008006" key="3">
    <source>
        <dbReference type="Google" id="ProtNLM"/>
    </source>
</evidence>
<organism evidence="1 2">
    <name type="scientific">Propionispora hippei DSM 15287</name>
    <dbReference type="NCBI Taxonomy" id="1123003"/>
    <lineage>
        <taxon>Bacteria</taxon>
        <taxon>Bacillati</taxon>
        <taxon>Bacillota</taxon>
        <taxon>Negativicutes</taxon>
        <taxon>Selenomonadales</taxon>
        <taxon>Sporomusaceae</taxon>
        <taxon>Propionispora</taxon>
    </lineage>
</organism>
<gene>
    <name evidence="1" type="ORF">SAMN02745170_01750</name>
</gene>
<evidence type="ECO:0000313" key="2">
    <source>
        <dbReference type="Proteomes" id="UP000322917"/>
    </source>
</evidence>
<protein>
    <recommendedName>
        <fullName evidence="3">DUF2793 domain-containing protein</fullName>
    </recommendedName>
</protein>
<dbReference type="RefSeq" id="WP_149734527.1">
    <property type="nucleotide sequence ID" value="NZ_FQZD01000012.1"/>
</dbReference>
<dbReference type="InterPro" id="IPR021251">
    <property type="entry name" value="DUF2793"/>
</dbReference>
<dbReference type="Pfam" id="PF10983">
    <property type="entry name" value="DUF2793"/>
    <property type="match status" value="1"/>
</dbReference>
<sequence length="112" mass="12437">MSANNTPRLGLPYIIASQAQKEVTHNDALNLIDLLVQPVIKGRTNIPPTSPAESDAYIVTTTATGAWIGKENQIAWFIGGAWRFIAPFEGMWFWSAVDARDYVYHGNAWMAK</sequence>